<dbReference type="EMBL" id="BAAAUT010000004">
    <property type="protein sequence ID" value="GAA3119078.1"/>
    <property type="molecule type" value="Genomic_DNA"/>
</dbReference>
<comment type="caution">
    <text evidence="2">The sequence shown here is derived from an EMBL/GenBank/DDBJ whole genome shotgun (WGS) entry which is preliminary data.</text>
</comment>
<dbReference type="Proteomes" id="UP001500320">
    <property type="component" value="Unassembled WGS sequence"/>
</dbReference>
<feature type="region of interest" description="Disordered" evidence="1">
    <location>
        <begin position="22"/>
        <end position="100"/>
    </location>
</feature>
<feature type="compositionally biased region" description="Basic and acidic residues" evidence="1">
    <location>
        <begin position="55"/>
        <end position="66"/>
    </location>
</feature>
<proteinExistence type="predicted"/>
<protein>
    <recommendedName>
        <fullName evidence="4">Secreted protein</fullName>
    </recommendedName>
</protein>
<keyword evidence="3" id="KW-1185">Reference proteome</keyword>
<sequence length="100" mass="10568">MAATATAAVFGLVATVAALLPEPAGNGVATPRRADDTAPGLPDGKVGSLSHAYRTRCEADSEDRRPGLQRRQVAGGHQQGRTYGTSPCWRRRQPGSFMFS</sequence>
<name>A0ABP6MM31_9ACTN</name>
<evidence type="ECO:0000313" key="3">
    <source>
        <dbReference type="Proteomes" id="UP001500320"/>
    </source>
</evidence>
<organism evidence="2 3">
    <name type="scientific">Planomonospora alba</name>
    <dbReference type="NCBI Taxonomy" id="161354"/>
    <lineage>
        <taxon>Bacteria</taxon>
        <taxon>Bacillati</taxon>
        <taxon>Actinomycetota</taxon>
        <taxon>Actinomycetes</taxon>
        <taxon>Streptosporangiales</taxon>
        <taxon>Streptosporangiaceae</taxon>
        <taxon>Planomonospora</taxon>
    </lineage>
</organism>
<gene>
    <name evidence="2" type="ORF">GCM10010466_07440</name>
</gene>
<reference evidence="3" key="1">
    <citation type="journal article" date="2019" name="Int. J. Syst. Evol. Microbiol.">
        <title>The Global Catalogue of Microorganisms (GCM) 10K type strain sequencing project: providing services to taxonomists for standard genome sequencing and annotation.</title>
        <authorList>
            <consortium name="The Broad Institute Genomics Platform"/>
            <consortium name="The Broad Institute Genome Sequencing Center for Infectious Disease"/>
            <person name="Wu L."/>
            <person name="Ma J."/>
        </authorList>
    </citation>
    <scope>NUCLEOTIDE SEQUENCE [LARGE SCALE GENOMIC DNA]</scope>
    <source>
        <strain evidence="3">JCM 9373</strain>
    </source>
</reference>
<evidence type="ECO:0000256" key="1">
    <source>
        <dbReference type="SAM" id="MobiDB-lite"/>
    </source>
</evidence>
<evidence type="ECO:0000313" key="2">
    <source>
        <dbReference type="EMBL" id="GAA3119078.1"/>
    </source>
</evidence>
<accession>A0ABP6MM31</accession>
<evidence type="ECO:0008006" key="4">
    <source>
        <dbReference type="Google" id="ProtNLM"/>
    </source>
</evidence>